<dbReference type="OrthoDB" id="5372118at2759"/>
<dbReference type="AlphaFoldDB" id="A0A0D0E7B2"/>
<reference evidence="2 3" key="1">
    <citation type="submission" date="2014-04" db="EMBL/GenBank/DDBJ databases">
        <authorList>
            <consortium name="DOE Joint Genome Institute"/>
            <person name="Kuo A."/>
            <person name="Kohler A."/>
            <person name="Jargeat P."/>
            <person name="Nagy L.G."/>
            <person name="Floudas D."/>
            <person name="Copeland A."/>
            <person name="Barry K.W."/>
            <person name="Cichocki N."/>
            <person name="Veneault-Fourrey C."/>
            <person name="LaButti K."/>
            <person name="Lindquist E.A."/>
            <person name="Lipzen A."/>
            <person name="Lundell T."/>
            <person name="Morin E."/>
            <person name="Murat C."/>
            <person name="Sun H."/>
            <person name="Tunlid A."/>
            <person name="Henrissat B."/>
            <person name="Grigoriev I.V."/>
            <person name="Hibbett D.S."/>
            <person name="Martin F."/>
            <person name="Nordberg H.P."/>
            <person name="Cantor M.N."/>
            <person name="Hua S.X."/>
        </authorList>
    </citation>
    <scope>NUCLEOTIDE SEQUENCE [LARGE SCALE GENOMIC DNA]</scope>
    <source>
        <strain evidence="2 3">Ve08.2h10</strain>
    </source>
</reference>
<accession>A0A0D0E7B2</accession>
<evidence type="ECO:0000313" key="3">
    <source>
        <dbReference type="Proteomes" id="UP000054538"/>
    </source>
</evidence>
<proteinExistence type="predicted"/>
<feature type="domain" description="N-acetyltransferase" evidence="1">
    <location>
        <begin position="180"/>
        <end position="335"/>
    </location>
</feature>
<protein>
    <recommendedName>
        <fullName evidence="1">N-acetyltransferase domain-containing protein</fullName>
    </recommendedName>
</protein>
<dbReference type="InterPro" id="IPR000182">
    <property type="entry name" value="GNAT_dom"/>
</dbReference>
<dbReference type="InterPro" id="IPR016181">
    <property type="entry name" value="Acyl_CoA_acyltransferase"/>
</dbReference>
<keyword evidence="3" id="KW-1185">Reference proteome</keyword>
<name>A0A0D0E7B2_9AGAM</name>
<dbReference type="InParanoid" id="A0A0D0E7B2"/>
<dbReference type="PROSITE" id="PS51186">
    <property type="entry name" value="GNAT"/>
    <property type="match status" value="1"/>
</dbReference>
<dbReference type="GO" id="GO:0016747">
    <property type="term" value="F:acyltransferase activity, transferring groups other than amino-acyl groups"/>
    <property type="evidence" value="ECO:0007669"/>
    <property type="project" value="InterPro"/>
</dbReference>
<evidence type="ECO:0000259" key="1">
    <source>
        <dbReference type="PROSITE" id="PS51186"/>
    </source>
</evidence>
<evidence type="ECO:0000313" key="2">
    <source>
        <dbReference type="EMBL" id="KIK97549.1"/>
    </source>
</evidence>
<dbReference type="Gene3D" id="3.40.630.30">
    <property type="match status" value="1"/>
</dbReference>
<gene>
    <name evidence="2" type="ORF">PAXRUDRAFT_136090</name>
</gene>
<dbReference type="EMBL" id="KN824930">
    <property type="protein sequence ID" value="KIK97549.1"/>
    <property type="molecule type" value="Genomic_DNA"/>
</dbReference>
<dbReference type="HOGENOM" id="CLU_059210_0_0_1"/>
<sequence length="342" mass="38263">MSAVVSRAHRFTSASDLPNSVWDAFRQNESAANIILPFAEKARNSPSDEQNLWIVLYDDSGSVEFVLSCTKGLLGDYPIFIFTPKSSAQLENGGREITQSVSHLVSSLLEVVHPTRVFSVFSIAEVTKQFARIFQETVKETDIKAKNKPYYDATFTFCTKETLCNPSHAISPLRDDSIVISLRRADMSHLGGLTVLCKEFAATSPPYLLDDQAAEREATSLITNQKVWVHMIKKGDDAWDIACLVATTRESDNVTAVTKVYTPERWRKRGCAARLLHRVCQEIFQQKQRVVLYVGNSDDMATARGVYNKVGFQGLNRPGGDPVEGVEQWLEIGFEPTTRGFW</sequence>
<dbReference type="InterPro" id="IPR013653">
    <property type="entry name" value="GCN5-like_dom"/>
</dbReference>
<organism evidence="2 3">
    <name type="scientific">Paxillus rubicundulus Ve08.2h10</name>
    <dbReference type="NCBI Taxonomy" id="930991"/>
    <lineage>
        <taxon>Eukaryota</taxon>
        <taxon>Fungi</taxon>
        <taxon>Dikarya</taxon>
        <taxon>Basidiomycota</taxon>
        <taxon>Agaricomycotina</taxon>
        <taxon>Agaricomycetes</taxon>
        <taxon>Agaricomycetidae</taxon>
        <taxon>Boletales</taxon>
        <taxon>Paxilineae</taxon>
        <taxon>Paxillaceae</taxon>
        <taxon>Paxillus</taxon>
    </lineage>
</organism>
<reference evidence="3" key="2">
    <citation type="submission" date="2015-01" db="EMBL/GenBank/DDBJ databases">
        <title>Evolutionary Origins and Diversification of the Mycorrhizal Mutualists.</title>
        <authorList>
            <consortium name="DOE Joint Genome Institute"/>
            <consortium name="Mycorrhizal Genomics Consortium"/>
            <person name="Kohler A."/>
            <person name="Kuo A."/>
            <person name="Nagy L.G."/>
            <person name="Floudas D."/>
            <person name="Copeland A."/>
            <person name="Barry K.W."/>
            <person name="Cichocki N."/>
            <person name="Veneault-Fourrey C."/>
            <person name="LaButti K."/>
            <person name="Lindquist E.A."/>
            <person name="Lipzen A."/>
            <person name="Lundell T."/>
            <person name="Morin E."/>
            <person name="Murat C."/>
            <person name="Riley R."/>
            <person name="Ohm R."/>
            <person name="Sun H."/>
            <person name="Tunlid A."/>
            <person name="Henrissat B."/>
            <person name="Grigoriev I.V."/>
            <person name="Hibbett D.S."/>
            <person name="Martin F."/>
        </authorList>
    </citation>
    <scope>NUCLEOTIDE SEQUENCE [LARGE SCALE GENOMIC DNA]</scope>
    <source>
        <strain evidence="3">Ve08.2h10</strain>
    </source>
</reference>
<dbReference type="Pfam" id="PF08445">
    <property type="entry name" value="FR47"/>
    <property type="match status" value="1"/>
</dbReference>
<dbReference type="Proteomes" id="UP000054538">
    <property type="component" value="Unassembled WGS sequence"/>
</dbReference>
<dbReference type="SUPFAM" id="SSF55729">
    <property type="entry name" value="Acyl-CoA N-acyltransferases (Nat)"/>
    <property type="match status" value="1"/>
</dbReference>